<proteinExistence type="predicted"/>
<comment type="caution">
    <text evidence="2">The sequence shown here is derived from an EMBL/GenBank/DDBJ whole genome shotgun (WGS) entry which is preliminary data.</text>
</comment>
<evidence type="ECO:0000313" key="3">
    <source>
        <dbReference type="Proteomes" id="UP000324222"/>
    </source>
</evidence>
<gene>
    <name evidence="2" type="ORF">E2C01_031180</name>
</gene>
<organism evidence="2 3">
    <name type="scientific">Portunus trituberculatus</name>
    <name type="common">Swimming crab</name>
    <name type="synonym">Neptunus trituberculatus</name>
    <dbReference type="NCBI Taxonomy" id="210409"/>
    <lineage>
        <taxon>Eukaryota</taxon>
        <taxon>Metazoa</taxon>
        <taxon>Ecdysozoa</taxon>
        <taxon>Arthropoda</taxon>
        <taxon>Crustacea</taxon>
        <taxon>Multicrustacea</taxon>
        <taxon>Malacostraca</taxon>
        <taxon>Eumalacostraca</taxon>
        <taxon>Eucarida</taxon>
        <taxon>Decapoda</taxon>
        <taxon>Pleocyemata</taxon>
        <taxon>Brachyura</taxon>
        <taxon>Eubrachyura</taxon>
        <taxon>Portunoidea</taxon>
        <taxon>Portunidae</taxon>
        <taxon>Portuninae</taxon>
        <taxon>Portunus</taxon>
    </lineage>
</organism>
<keyword evidence="3" id="KW-1185">Reference proteome</keyword>
<feature type="region of interest" description="Disordered" evidence="1">
    <location>
        <begin position="1"/>
        <end position="42"/>
    </location>
</feature>
<dbReference type="EMBL" id="VSRR010003853">
    <property type="protein sequence ID" value="MPC37692.1"/>
    <property type="molecule type" value="Genomic_DNA"/>
</dbReference>
<feature type="compositionally biased region" description="Polar residues" evidence="1">
    <location>
        <begin position="10"/>
        <end position="28"/>
    </location>
</feature>
<dbReference type="Proteomes" id="UP000324222">
    <property type="component" value="Unassembled WGS sequence"/>
</dbReference>
<protein>
    <submittedName>
        <fullName evidence="2">Uncharacterized protein</fullName>
    </submittedName>
</protein>
<evidence type="ECO:0000256" key="1">
    <source>
        <dbReference type="SAM" id="MobiDB-lite"/>
    </source>
</evidence>
<evidence type="ECO:0000313" key="2">
    <source>
        <dbReference type="EMBL" id="MPC37692.1"/>
    </source>
</evidence>
<reference evidence="2 3" key="1">
    <citation type="submission" date="2019-05" db="EMBL/GenBank/DDBJ databases">
        <title>Another draft genome of Portunus trituberculatus and its Hox gene families provides insights of decapod evolution.</title>
        <authorList>
            <person name="Jeong J.-H."/>
            <person name="Song I."/>
            <person name="Kim S."/>
            <person name="Choi T."/>
            <person name="Kim D."/>
            <person name="Ryu S."/>
            <person name="Kim W."/>
        </authorList>
    </citation>
    <scope>NUCLEOTIDE SEQUENCE [LARGE SCALE GENOMIC DNA]</scope>
    <source>
        <tissue evidence="2">Muscle</tissue>
    </source>
</reference>
<dbReference type="AlphaFoldDB" id="A0A5B7ETT8"/>
<accession>A0A5B7ETT8</accession>
<sequence>MQCLVDTPSRPRNTTRLTQSSGRRTINTVRHDPTRSSPTLTTRCCCRKPMRARQPQEGVTPPTTVRRCPLDWVRLLPQPLPLLLLEE</sequence>
<name>A0A5B7ETT8_PORTR</name>